<dbReference type="Proteomes" id="UP001041814">
    <property type="component" value="Unassembled WGS sequence"/>
</dbReference>
<dbReference type="SUPFAM" id="SSF53756">
    <property type="entry name" value="UDP-Glycosyltransferase/glycogen phosphorylase"/>
    <property type="match status" value="1"/>
</dbReference>
<gene>
    <name evidence="2" type="ORF">CKO43_06785</name>
</gene>
<dbReference type="Pfam" id="PF09314">
    <property type="entry name" value="DUF1972"/>
    <property type="match status" value="1"/>
</dbReference>
<evidence type="ECO:0000259" key="1">
    <source>
        <dbReference type="Pfam" id="PF09314"/>
    </source>
</evidence>
<accession>A0ABS1DU38</accession>
<keyword evidence="3" id="KW-1185">Reference proteome</keyword>
<dbReference type="PANTHER" id="PTHR12526">
    <property type="entry name" value="GLYCOSYLTRANSFERASE"/>
    <property type="match status" value="1"/>
</dbReference>
<reference evidence="2" key="1">
    <citation type="submission" date="2017-08" db="EMBL/GenBank/DDBJ databases">
        <authorList>
            <person name="Imhoff J.F."/>
            <person name="Rahn T."/>
            <person name="Kuenzel S."/>
            <person name="Neulinger S.C."/>
        </authorList>
    </citation>
    <scope>NUCLEOTIDE SEQUENCE</scope>
    <source>
        <strain evidence="2">IM 151</strain>
    </source>
</reference>
<dbReference type="Gene3D" id="3.40.50.2000">
    <property type="entry name" value="Glycogen Phosphorylase B"/>
    <property type="match status" value="2"/>
</dbReference>
<protein>
    <submittedName>
        <fullName evidence="2">Glycosyl transferase</fullName>
    </submittedName>
</protein>
<dbReference type="EMBL" id="NRRU01000019">
    <property type="protein sequence ID" value="MBK1712485.1"/>
    <property type="molecule type" value="Genomic_DNA"/>
</dbReference>
<sequence>MTSPPNAPTLRILGTRGVPARHGGFETFAEQLALHLVRRGWRVVVYCQQDGRGPVAVDEWRGIERVHVPVARGGAAGTVVFDWHATRHAARHPDLCLTLGYNTAVFSLLLRRSGVPNVTNMDGIEWARAKWGPVAKAWFRLNEWAGCWLSDHLVADHPEIKVHLRRWAAAERITMIPYGADRVVAPPLQALAPYGLVPGRYLTVVARPEPENSILEIVRGFSARPRGLRLVVLGRYDAGHPYHDAVRAAAGPEVDFVGAIYDPPVVQALRAHALAYVHGHQVGGTNPSLVEALGAGNAVLAHDNRFNRWVCAEGALYFDGADAFSAQLERLLAEPGLAALLAGRNTERFEAGFTWEAILGAYEALLLQWQPRPRVAAVPEAR</sequence>
<evidence type="ECO:0000313" key="2">
    <source>
        <dbReference type="EMBL" id="MBK1712485.1"/>
    </source>
</evidence>
<name>A0ABS1DU38_RUBGE</name>
<organism evidence="2 3">
    <name type="scientific">Rubrivivax gelatinosus</name>
    <name type="common">Rhodocyclus gelatinosus</name>
    <name type="synonym">Rhodopseudomonas gelatinosa</name>
    <dbReference type="NCBI Taxonomy" id="28068"/>
    <lineage>
        <taxon>Bacteria</taxon>
        <taxon>Pseudomonadati</taxon>
        <taxon>Pseudomonadota</taxon>
        <taxon>Betaproteobacteria</taxon>
        <taxon>Burkholderiales</taxon>
        <taxon>Sphaerotilaceae</taxon>
        <taxon>Rubrivivax</taxon>
    </lineage>
</organism>
<proteinExistence type="predicted"/>
<dbReference type="GO" id="GO:0016740">
    <property type="term" value="F:transferase activity"/>
    <property type="evidence" value="ECO:0007669"/>
    <property type="project" value="UniProtKB-KW"/>
</dbReference>
<reference evidence="2" key="2">
    <citation type="journal article" date="2020" name="Microorganisms">
        <title>Osmotic Adaptation and Compatible Solute Biosynthesis of Phototrophic Bacteria as Revealed from Genome Analyses.</title>
        <authorList>
            <person name="Imhoff J.F."/>
            <person name="Rahn T."/>
            <person name="Kunzel S."/>
            <person name="Keller A."/>
            <person name="Neulinger S.C."/>
        </authorList>
    </citation>
    <scope>NUCLEOTIDE SEQUENCE</scope>
    <source>
        <strain evidence="2">IM 151</strain>
    </source>
</reference>
<comment type="caution">
    <text evidence="2">The sequence shown here is derived from an EMBL/GenBank/DDBJ whole genome shotgun (WGS) entry which is preliminary data.</text>
</comment>
<feature type="domain" description="DUF1972" evidence="1">
    <location>
        <begin position="11"/>
        <end position="181"/>
    </location>
</feature>
<dbReference type="PANTHER" id="PTHR12526:SF636">
    <property type="entry name" value="BLL3647 PROTEIN"/>
    <property type="match status" value="1"/>
</dbReference>
<dbReference type="InterPro" id="IPR015393">
    <property type="entry name" value="DUF1972"/>
</dbReference>
<evidence type="ECO:0000313" key="3">
    <source>
        <dbReference type="Proteomes" id="UP001041814"/>
    </source>
</evidence>
<keyword evidence="2" id="KW-0808">Transferase</keyword>